<evidence type="ECO:0000256" key="1">
    <source>
        <dbReference type="SAM" id="Coils"/>
    </source>
</evidence>
<dbReference type="EMBL" id="WITJ01000013">
    <property type="protein sequence ID" value="MQW40168.1"/>
    <property type="molecule type" value="Genomic_DNA"/>
</dbReference>
<evidence type="ECO:0000313" key="2">
    <source>
        <dbReference type="EMBL" id="MQW40168.1"/>
    </source>
</evidence>
<evidence type="ECO:0008006" key="4">
    <source>
        <dbReference type="Google" id="ProtNLM"/>
    </source>
</evidence>
<organism evidence="2 3">
    <name type="scientific">Lactococcus hircilactis</name>
    <dbReference type="NCBI Taxonomy" id="1494462"/>
    <lineage>
        <taxon>Bacteria</taxon>
        <taxon>Bacillati</taxon>
        <taxon>Bacillota</taxon>
        <taxon>Bacilli</taxon>
        <taxon>Lactobacillales</taxon>
        <taxon>Streptococcaceae</taxon>
        <taxon>Lactococcus</taxon>
    </lineage>
</organism>
<feature type="coiled-coil region" evidence="1">
    <location>
        <begin position="31"/>
        <end position="58"/>
    </location>
</feature>
<name>A0A7X1Z994_9LACT</name>
<comment type="caution">
    <text evidence="2">The sequence shown here is derived from an EMBL/GenBank/DDBJ whole genome shotgun (WGS) entry which is preliminary data.</text>
</comment>
<gene>
    <name evidence="2" type="ORF">GHI93_09540</name>
</gene>
<evidence type="ECO:0000313" key="3">
    <source>
        <dbReference type="Proteomes" id="UP000439550"/>
    </source>
</evidence>
<dbReference type="Proteomes" id="UP000439550">
    <property type="component" value="Unassembled WGS sequence"/>
</dbReference>
<keyword evidence="1" id="KW-0175">Coiled coil</keyword>
<dbReference type="OrthoDB" id="2242889at2"/>
<accession>A0A7X1Z994</accession>
<keyword evidence="3" id="KW-1185">Reference proteome</keyword>
<protein>
    <recommendedName>
        <fullName evidence="4">Phage protein</fullName>
    </recommendedName>
</protein>
<proteinExistence type="predicted"/>
<reference evidence="2 3" key="1">
    <citation type="submission" date="2019-10" db="EMBL/GenBank/DDBJ databases">
        <authorList>
            <person name="Dong K."/>
        </authorList>
    </citation>
    <scope>NUCLEOTIDE SEQUENCE [LARGE SCALE GENOMIC DNA]</scope>
    <source>
        <strain evidence="2 3">DSM 28960</strain>
    </source>
</reference>
<dbReference type="RefSeq" id="WP_153496832.1">
    <property type="nucleotide sequence ID" value="NZ_CBCRWP010000019.1"/>
</dbReference>
<dbReference type="AlphaFoldDB" id="A0A7X1Z994"/>
<sequence length="132" mass="15479">MELELVPLNRETGEIVTLDPSMVTSMNNADLQDFYANLKVIESLKKKAEAEIKRRLDEGQLFKRLSYGKVQYQRVLTLENEDKAKLVNKYGFECMVPLTINQLEKKYGESIYQELERFIVMKPKNQAIKWDD</sequence>